<dbReference type="Pfam" id="PF10977">
    <property type="entry name" value="DUF2797"/>
    <property type="match status" value="1"/>
</dbReference>
<protein>
    <submittedName>
        <fullName evidence="1">DUF2797 domain-containing protein</fullName>
    </submittedName>
</protein>
<dbReference type="RefSeq" id="WP_290262618.1">
    <property type="nucleotide sequence ID" value="NZ_JAUFQG010000004.1"/>
</dbReference>
<name>A0ABV8VAP2_9GAMM</name>
<accession>A0ABV8VAP2</accession>
<dbReference type="EMBL" id="JBHSCX010000021">
    <property type="protein sequence ID" value="MFC4364142.1"/>
    <property type="molecule type" value="Genomic_DNA"/>
</dbReference>
<dbReference type="Proteomes" id="UP001595840">
    <property type="component" value="Unassembled WGS sequence"/>
</dbReference>
<keyword evidence="2" id="KW-1185">Reference proteome</keyword>
<dbReference type="InterPro" id="IPR021246">
    <property type="entry name" value="DUF2797"/>
</dbReference>
<comment type="caution">
    <text evidence="1">The sequence shown here is derived from an EMBL/GenBank/DDBJ whole genome shotgun (WGS) entry which is preliminary data.</text>
</comment>
<proteinExistence type="predicted"/>
<reference evidence="2" key="1">
    <citation type="journal article" date="2019" name="Int. J. Syst. Evol. Microbiol.">
        <title>The Global Catalogue of Microorganisms (GCM) 10K type strain sequencing project: providing services to taxonomists for standard genome sequencing and annotation.</title>
        <authorList>
            <consortium name="The Broad Institute Genomics Platform"/>
            <consortium name="The Broad Institute Genome Sequencing Center for Infectious Disease"/>
            <person name="Wu L."/>
            <person name="Ma J."/>
        </authorList>
    </citation>
    <scope>NUCLEOTIDE SEQUENCE [LARGE SCALE GENOMIC DNA]</scope>
    <source>
        <strain evidence="2">CECT 8570</strain>
    </source>
</reference>
<sequence>MLAYTGYLEKMRVTLTEQRNAQGAQSVDYSLQLGEAIVPLNSLIGTSIRLEFSTAIACTHCGRKTKKSFSQGYCYPCFQSLAQCDRCIMSPELCHFDQGTCREPDWGQSFCMTDHVVYLANSSGLKVGITRASQIPTRWIDQGAVAAIPFARVATRQQAGLLETALKQHVADKTNWRTMLKGEQAPIDLVLGRQELAQAVAEELTQLQDRFGLQALQLVDSPVVSITYPVQQYPEKITSLNADKNPDVVGLLQGIKGQYLVLDTGVINLRKYTGYEVTLHTGGETA</sequence>
<evidence type="ECO:0000313" key="1">
    <source>
        <dbReference type="EMBL" id="MFC4364142.1"/>
    </source>
</evidence>
<gene>
    <name evidence="1" type="ORF">ACFOX3_17630</name>
</gene>
<organism evidence="1 2">
    <name type="scientific">Simiduia curdlanivorans</name>
    <dbReference type="NCBI Taxonomy" id="1492769"/>
    <lineage>
        <taxon>Bacteria</taxon>
        <taxon>Pseudomonadati</taxon>
        <taxon>Pseudomonadota</taxon>
        <taxon>Gammaproteobacteria</taxon>
        <taxon>Cellvibrionales</taxon>
        <taxon>Cellvibrionaceae</taxon>
        <taxon>Simiduia</taxon>
    </lineage>
</organism>
<evidence type="ECO:0000313" key="2">
    <source>
        <dbReference type="Proteomes" id="UP001595840"/>
    </source>
</evidence>